<comment type="caution">
    <text evidence="1">The sequence shown here is derived from an EMBL/GenBank/DDBJ whole genome shotgun (WGS) entry which is preliminary data.</text>
</comment>
<dbReference type="EMBL" id="BARV01001642">
    <property type="protein sequence ID" value="GAH98581.1"/>
    <property type="molecule type" value="Genomic_DNA"/>
</dbReference>
<evidence type="ECO:0000313" key="1">
    <source>
        <dbReference type="EMBL" id="GAH98581.1"/>
    </source>
</evidence>
<proteinExistence type="predicted"/>
<name>X1JV22_9ZZZZ</name>
<organism evidence="1">
    <name type="scientific">marine sediment metagenome</name>
    <dbReference type="NCBI Taxonomy" id="412755"/>
    <lineage>
        <taxon>unclassified sequences</taxon>
        <taxon>metagenomes</taxon>
        <taxon>ecological metagenomes</taxon>
    </lineage>
</organism>
<dbReference type="Gene3D" id="3.40.50.2000">
    <property type="entry name" value="Glycogen Phosphorylase B"/>
    <property type="match status" value="1"/>
</dbReference>
<dbReference type="Pfam" id="PF13692">
    <property type="entry name" value="Glyco_trans_1_4"/>
    <property type="match status" value="1"/>
</dbReference>
<protein>
    <recommendedName>
        <fullName evidence="2">Glycosyl transferase family 1 domain-containing protein</fullName>
    </recommendedName>
</protein>
<evidence type="ECO:0008006" key="2">
    <source>
        <dbReference type="Google" id="ProtNLM"/>
    </source>
</evidence>
<dbReference type="AlphaFoldDB" id="X1JV22"/>
<reference evidence="1" key="1">
    <citation type="journal article" date="2014" name="Front. Microbiol.">
        <title>High frequency of phylogenetically diverse reductive dehalogenase-homologous genes in deep subseafloor sedimentary metagenomes.</title>
        <authorList>
            <person name="Kawai M."/>
            <person name="Futagami T."/>
            <person name="Toyoda A."/>
            <person name="Takaki Y."/>
            <person name="Nishi S."/>
            <person name="Hori S."/>
            <person name="Arai W."/>
            <person name="Tsubouchi T."/>
            <person name="Morono Y."/>
            <person name="Uchiyama I."/>
            <person name="Ito T."/>
            <person name="Fujiyama A."/>
            <person name="Inagaki F."/>
            <person name="Takami H."/>
        </authorList>
    </citation>
    <scope>NUCLEOTIDE SEQUENCE</scope>
    <source>
        <strain evidence="1">Expedition CK06-06</strain>
    </source>
</reference>
<sequence length="160" mass="18592">MKGWVAGEDVPNYYFEADVGINIDKDIYEVRLGSKNRILDWFRAGLCVLSSNVCELTDIIEKEKIGYTFKPYDSKDLSAKLVYLANHPHEVKKTAIAGKKYGLLNFNFNKTTEELQKWAASPTFSPDRGKERKIFFSREEALENLEQNQYCHCLYSNFWN</sequence>
<accession>X1JV22</accession>
<gene>
    <name evidence="1" type="ORF">S06H3_04630</name>
</gene>
<dbReference type="SUPFAM" id="SSF53756">
    <property type="entry name" value="UDP-Glycosyltransferase/glycogen phosphorylase"/>
    <property type="match status" value="1"/>
</dbReference>